<dbReference type="InterPro" id="IPR051083">
    <property type="entry name" value="GrpII_Intron_Splice-Mob/Def"/>
</dbReference>
<dbReference type="InterPro" id="IPR000477">
    <property type="entry name" value="RT_dom"/>
</dbReference>
<comment type="caution">
    <text evidence="2">The sequence shown here is derived from an EMBL/GenBank/DDBJ whole genome shotgun (WGS) entry which is preliminary data.</text>
</comment>
<dbReference type="PANTHER" id="PTHR34047">
    <property type="entry name" value="NUCLEAR INTRON MATURASE 1, MITOCHONDRIAL-RELATED"/>
    <property type="match status" value="1"/>
</dbReference>
<dbReference type="Pfam" id="PF00078">
    <property type="entry name" value="RVT_1"/>
    <property type="match status" value="1"/>
</dbReference>
<evidence type="ECO:0000313" key="3">
    <source>
        <dbReference type="Proteomes" id="UP000229952"/>
    </source>
</evidence>
<feature type="domain" description="Reverse transcriptase" evidence="1">
    <location>
        <begin position="1"/>
        <end position="207"/>
    </location>
</feature>
<dbReference type="InterPro" id="IPR013597">
    <property type="entry name" value="Mat_intron_G2"/>
</dbReference>
<accession>A0A2G9YYK3</accession>
<dbReference type="EMBL" id="PCRQ01000030">
    <property type="protein sequence ID" value="PIP24334.1"/>
    <property type="molecule type" value="Genomic_DNA"/>
</dbReference>
<proteinExistence type="predicted"/>
<dbReference type="SUPFAM" id="SSF56672">
    <property type="entry name" value="DNA/RNA polymerases"/>
    <property type="match status" value="1"/>
</dbReference>
<reference evidence="2 3" key="1">
    <citation type="submission" date="2017-09" db="EMBL/GenBank/DDBJ databases">
        <title>Depth-based differentiation of microbial function through sediment-hosted aquifers and enrichment of novel symbionts in the deep terrestrial subsurface.</title>
        <authorList>
            <person name="Probst A.J."/>
            <person name="Ladd B."/>
            <person name="Jarett J.K."/>
            <person name="Geller-Mcgrath D.E."/>
            <person name="Sieber C.M."/>
            <person name="Emerson J.B."/>
            <person name="Anantharaman K."/>
            <person name="Thomas B.C."/>
            <person name="Malmstrom R."/>
            <person name="Stieglmeier M."/>
            <person name="Klingl A."/>
            <person name="Woyke T."/>
            <person name="Ryan C.M."/>
            <person name="Banfield J.F."/>
        </authorList>
    </citation>
    <scope>NUCLEOTIDE SEQUENCE [LARGE SCALE GENOMIC DNA]</scope>
    <source>
        <strain evidence="2">CG23_combo_of_CG06-09_8_20_14_all_37_18</strain>
    </source>
</reference>
<dbReference type="Pfam" id="PF08388">
    <property type="entry name" value="GIIM"/>
    <property type="match status" value="1"/>
</dbReference>
<gene>
    <name evidence="2" type="ORF">COX35_01255</name>
</gene>
<organism evidence="2 3">
    <name type="scientific">Candidatus Nealsonbacteria bacterium CG23_combo_of_CG06-09_8_20_14_all_37_18</name>
    <dbReference type="NCBI Taxonomy" id="1974720"/>
    <lineage>
        <taxon>Bacteria</taxon>
        <taxon>Candidatus Nealsoniibacteriota</taxon>
    </lineage>
</organism>
<dbReference type="Proteomes" id="UP000229952">
    <property type="component" value="Unassembled WGS sequence"/>
</dbReference>
<evidence type="ECO:0000259" key="1">
    <source>
        <dbReference type="PROSITE" id="PS50878"/>
    </source>
</evidence>
<dbReference type="PROSITE" id="PS50878">
    <property type="entry name" value="RT_POL"/>
    <property type="match status" value="1"/>
</dbReference>
<dbReference type="AlphaFoldDB" id="A0A2G9YYK3"/>
<evidence type="ECO:0000313" key="2">
    <source>
        <dbReference type="EMBL" id="PIP24334.1"/>
    </source>
</evidence>
<dbReference type="InterPro" id="IPR043502">
    <property type="entry name" value="DNA/RNA_pol_sf"/>
</dbReference>
<protein>
    <recommendedName>
        <fullName evidence="1">Reverse transcriptase domain-containing protein</fullName>
    </recommendedName>
</protein>
<name>A0A2G9YYK3_9BACT</name>
<dbReference type="PANTHER" id="PTHR34047:SF8">
    <property type="entry name" value="PROTEIN YKFC"/>
    <property type="match status" value="1"/>
</dbReference>
<sequence length="387" mass="45827">MPKDTNNLPYFKVRRRIDEKALADFLLRKFRPKIKEKSPQHFLTQPIHFKTLEFIREKSKKYPYFLRFDVRLYYPSINHQILLKNLPEIYQKISGDPISRRFKKYLKNELPEFLAASPYAKGLPIGSFLSYALAGIFLLGLDLKLKNPVVRQADDYLVFCKNKKEPELLLKNIILPKLNELSLEINEKKLKSGKFHQDKVSFIGFDFFAGYFTVSEEKIEGFKKKIIKLTYLTRKRPEEATIKSLNNQILGFSHYYKFASSKKTFEELDSFIRMRLRRYLSRNKNSKNKEGNLLLTNSVLEKMGLKSLLAIKEKYARKKRHISRKIAKKKRGTGLYLAQLNTNAQKELREKGHIYKQKMILQELRKLTGLVERLVKRIRKIERRDDP</sequence>